<evidence type="ECO:0000313" key="5">
    <source>
        <dbReference type="Proteomes" id="UP000623307"/>
    </source>
</evidence>
<evidence type="ECO:0000313" key="4">
    <source>
        <dbReference type="Proteomes" id="UP000256862"/>
    </source>
</evidence>
<accession>A0A375GP51</accession>
<dbReference type="Proteomes" id="UP000623307">
    <property type="component" value="Chromosome 1"/>
</dbReference>
<reference evidence="1 5" key="3">
    <citation type="submission" date="2021-02" db="EMBL/GenBank/DDBJ databases">
        <title>Complete Genome Sequence of Cupriavidus oxalaticus Strain Ox1, a Soil Oxalate-Degrading Species.</title>
        <authorList>
            <person name="Palmieri F."/>
            <person name="Udriet P."/>
            <person name="Deuasquier M."/>
            <person name="Beaudoing E."/>
            <person name="Johnson S.L."/>
            <person name="Davenport K.W."/>
            <person name="Chain P.S."/>
            <person name="Bindschedler S."/>
            <person name="Junier P."/>
        </authorList>
    </citation>
    <scope>NUCLEOTIDE SEQUENCE [LARGE SCALE GENOMIC DNA]</scope>
    <source>
        <strain evidence="1 5">Ox1</strain>
    </source>
</reference>
<dbReference type="Pfam" id="PF10604">
    <property type="entry name" value="Polyketide_cyc2"/>
    <property type="match status" value="1"/>
</dbReference>
<dbReference type="Proteomes" id="UP000256862">
    <property type="component" value="Plasmid CO2235_mp"/>
</dbReference>
<name>A0A375GP51_9BURK</name>
<proteinExistence type="predicted"/>
<keyword evidence="5" id="KW-1185">Reference proteome</keyword>
<gene>
    <name evidence="3" type="ORF">CO2235_MP90129</name>
    <name evidence="2" type="ORF">CO2235_U190003</name>
    <name evidence="1" type="ORF">JTE92_04875</name>
</gene>
<dbReference type="EMBL" id="OGUS01000144">
    <property type="protein sequence ID" value="SPC25039.1"/>
    <property type="molecule type" value="Genomic_DNA"/>
</dbReference>
<reference evidence="3" key="1">
    <citation type="submission" date="2018-01" db="EMBL/GenBank/DDBJ databases">
        <authorList>
            <person name="Clerissi C."/>
        </authorList>
    </citation>
    <scope>NUCLEOTIDE SEQUENCE</scope>
    <source>
        <strain evidence="3">Cupriavidus oxalaticus LMG 2235</strain>
    </source>
</reference>
<dbReference type="Gene3D" id="3.30.530.20">
    <property type="match status" value="1"/>
</dbReference>
<dbReference type="SUPFAM" id="SSF55961">
    <property type="entry name" value="Bet v1-like"/>
    <property type="match status" value="1"/>
</dbReference>
<reference evidence="4" key="2">
    <citation type="submission" date="2018-01" db="EMBL/GenBank/DDBJ databases">
        <authorList>
            <person name="Gaut B.S."/>
            <person name="Morton B.R."/>
            <person name="Clegg M.T."/>
            <person name="Duvall M.R."/>
        </authorList>
    </citation>
    <scope>NUCLEOTIDE SEQUENCE [LARGE SCALE GENOMIC DNA]</scope>
</reference>
<evidence type="ECO:0000313" key="2">
    <source>
        <dbReference type="EMBL" id="SPC05640.1"/>
    </source>
</evidence>
<dbReference type="InterPro" id="IPR023393">
    <property type="entry name" value="START-like_dom_sf"/>
</dbReference>
<dbReference type="AlphaFoldDB" id="A0A375GP51"/>
<organism evidence="3">
    <name type="scientific">Cupriavidus oxalaticus</name>
    <dbReference type="NCBI Taxonomy" id="96344"/>
    <lineage>
        <taxon>Bacteria</taxon>
        <taxon>Pseudomonadati</taxon>
        <taxon>Pseudomonadota</taxon>
        <taxon>Betaproteobacteria</taxon>
        <taxon>Burkholderiales</taxon>
        <taxon>Burkholderiaceae</taxon>
        <taxon>Cupriavidus</taxon>
    </lineage>
</organism>
<evidence type="ECO:0000313" key="3">
    <source>
        <dbReference type="EMBL" id="SPC25039.1"/>
    </source>
</evidence>
<sequence length="188" mass="21059">MLRFRKPIWGLIFAALTVALLLVPLPWADRTSIHDEVVIARTPDEVFDYVSTPRHWPAWYPASGAVAGATDHPLRPGERVAESFIAGERSAVVIWTVTISQRPRIWAITGEVPGGRRAGTIIYKLTPAMTPSLTPSAESTRFEREFSYQSPTLLFALINRLMLRSRLQSESAEAVRRLKARLEAQQVP</sequence>
<dbReference type="InterPro" id="IPR019587">
    <property type="entry name" value="Polyketide_cyclase/dehydratase"/>
</dbReference>
<dbReference type="OrthoDB" id="5965958at2"/>
<dbReference type="EMBL" id="CP069811">
    <property type="protein sequence ID" value="QRQ92572.1"/>
    <property type="molecule type" value="Genomic_DNA"/>
</dbReference>
<protein>
    <submittedName>
        <fullName evidence="1">SRPBCC family protein</fullName>
    </submittedName>
</protein>
<evidence type="ECO:0000313" key="1">
    <source>
        <dbReference type="EMBL" id="QRQ92572.1"/>
    </source>
</evidence>
<dbReference type="EMBL" id="OGUS01000020">
    <property type="protein sequence ID" value="SPC05640.1"/>
    <property type="molecule type" value="Genomic_DNA"/>
</dbReference>